<evidence type="ECO:0000256" key="2">
    <source>
        <dbReference type="ARBA" id="ARBA00005594"/>
    </source>
</evidence>
<name>A0A7C4HE68_STAMA</name>
<feature type="short sequence motif" description="'HIGH' region" evidence="10">
    <location>
        <begin position="33"/>
        <end position="41"/>
    </location>
</feature>
<keyword evidence="6 10" id="KW-0067">ATP-binding</keyword>
<dbReference type="Pfam" id="PF19269">
    <property type="entry name" value="Anticodon_2"/>
    <property type="match status" value="1"/>
</dbReference>
<evidence type="ECO:0000256" key="6">
    <source>
        <dbReference type="ARBA" id="ARBA00022840"/>
    </source>
</evidence>
<evidence type="ECO:0000256" key="3">
    <source>
        <dbReference type="ARBA" id="ARBA00022490"/>
    </source>
</evidence>
<gene>
    <name evidence="10 12" type="primary">lysS</name>
    <name evidence="13" type="ORF">ENT92_00770</name>
    <name evidence="12" type="ORF">ENU14_04525</name>
</gene>
<keyword evidence="5 10" id="KW-0547">Nucleotide-binding</keyword>
<dbReference type="GO" id="GO:0000049">
    <property type="term" value="F:tRNA binding"/>
    <property type="evidence" value="ECO:0007669"/>
    <property type="project" value="InterPro"/>
</dbReference>
<dbReference type="EMBL" id="DTBJ01000033">
    <property type="protein sequence ID" value="HGM58831.1"/>
    <property type="molecule type" value="Genomic_DNA"/>
</dbReference>
<keyword evidence="8 10" id="KW-0030">Aminoacyl-tRNA synthetase</keyword>
<keyword evidence="3 10" id="KW-0963">Cytoplasm</keyword>
<dbReference type="EC" id="6.1.1.6" evidence="10"/>
<protein>
    <recommendedName>
        <fullName evidence="10">Lysine--tRNA ligase</fullName>
        <ecNumber evidence="10">6.1.1.6</ecNumber>
    </recommendedName>
    <alternativeName>
        <fullName evidence="10">Lysyl-tRNA synthetase</fullName>
        <shortName evidence="10">LysRS</shortName>
    </alternativeName>
</protein>
<dbReference type="GO" id="GO:0005524">
    <property type="term" value="F:ATP binding"/>
    <property type="evidence" value="ECO:0007669"/>
    <property type="project" value="UniProtKB-UniRule"/>
</dbReference>
<evidence type="ECO:0000256" key="8">
    <source>
        <dbReference type="ARBA" id="ARBA00023146"/>
    </source>
</evidence>
<evidence type="ECO:0000259" key="11">
    <source>
        <dbReference type="Pfam" id="PF19269"/>
    </source>
</evidence>
<feature type="domain" description="Aminoacyl-tRNA synthetase class I anticodon-binding" evidence="11">
    <location>
        <begin position="462"/>
        <end position="534"/>
    </location>
</feature>
<dbReference type="SUPFAM" id="SSF52374">
    <property type="entry name" value="Nucleotidylyl transferase"/>
    <property type="match status" value="1"/>
</dbReference>
<accession>A0A7C4HE68</accession>
<dbReference type="InterPro" id="IPR020751">
    <property type="entry name" value="aa-tRNA-synth_I_codon-bd_sub2"/>
</dbReference>
<comment type="similarity">
    <text evidence="2 10">Belongs to the class-I aminoacyl-tRNA synthetase family.</text>
</comment>
<evidence type="ECO:0000256" key="4">
    <source>
        <dbReference type="ARBA" id="ARBA00022598"/>
    </source>
</evidence>
<sequence>MARHWIDDLSDRVAEELITRGKDVYVFNGGLSISGLQHIGRLRGEIIIGEVLRKILSERGFKIKQYITLYVMDEWKGKETQLRVFKNPDEAVKYTGYPLFKIPDPYDCHRSWIEHFWEDFGPFISEFTDGEIEPVYTSELYRGIMREFVKKTFELRSKVIETLNKYRGVKLESDYIPFHPICDKCSRINSTESIEIIDQDKVRYRCKYCGYEGVTDISNGKLAWRIEWVGVWWCLGVDFEPYGKDHATPGGSRDSCVSLALNVYGFKPPIGLSFEWIALKTSDGVKDMGSSDFIGITPREWLEIAHPHVFRFIVLKTHPMKKIVIDPAEIPQYYNQYFKAERVYYGIEKIVDEDERVILSRSYELSYPRGKPPIEPPEQVSYIHLAILSQIIPREIWSSEGIRRLKMSGNIPDKPSDYGLKRIIEMIEKANKWVYKYGSDDLRIKLLPEPTREIIESIPLNHIDILKKIGNELEKLSDWREESIKQVLINSTNSLDPVERSEFYKSFYKIFLGKTSGPRAAPLLAILGREDSLKYFRKL</sequence>
<evidence type="ECO:0000256" key="10">
    <source>
        <dbReference type="HAMAP-Rule" id="MF_00177"/>
    </source>
</evidence>
<comment type="caution">
    <text evidence="12">The sequence shown here is derived from an EMBL/GenBank/DDBJ whole genome shotgun (WGS) entry which is preliminary data.</text>
</comment>
<evidence type="ECO:0000256" key="5">
    <source>
        <dbReference type="ARBA" id="ARBA00022741"/>
    </source>
</evidence>
<dbReference type="InterPro" id="IPR002904">
    <property type="entry name" value="Lys-tRNA-ligase"/>
</dbReference>
<evidence type="ECO:0000313" key="12">
    <source>
        <dbReference type="EMBL" id="HGM58831.1"/>
    </source>
</evidence>
<dbReference type="InterPro" id="IPR045462">
    <property type="entry name" value="aa-tRNA-synth_I_cd-bd"/>
</dbReference>
<evidence type="ECO:0000256" key="1">
    <source>
        <dbReference type="ARBA" id="ARBA00004496"/>
    </source>
</evidence>
<keyword evidence="4 10" id="KW-0436">Ligase</keyword>
<keyword evidence="7 10" id="KW-0648">Protein biosynthesis</keyword>
<comment type="catalytic activity">
    <reaction evidence="9 10">
        <text>tRNA(Lys) + L-lysine + ATP = L-lysyl-tRNA(Lys) + AMP + diphosphate</text>
        <dbReference type="Rhea" id="RHEA:20792"/>
        <dbReference type="Rhea" id="RHEA-COMP:9696"/>
        <dbReference type="Rhea" id="RHEA-COMP:9697"/>
        <dbReference type="ChEBI" id="CHEBI:30616"/>
        <dbReference type="ChEBI" id="CHEBI:32551"/>
        <dbReference type="ChEBI" id="CHEBI:33019"/>
        <dbReference type="ChEBI" id="CHEBI:78442"/>
        <dbReference type="ChEBI" id="CHEBI:78529"/>
        <dbReference type="ChEBI" id="CHEBI:456215"/>
        <dbReference type="EC" id="6.1.1.6"/>
    </reaction>
</comment>
<reference evidence="12" key="1">
    <citation type="journal article" date="2020" name="mSystems">
        <title>Genome- and Community-Level Interaction Insights into Carbon Utilization and Element Cycling Functions of Hydrothermarchaeota in Hydrothermal Sediment.</title>
        <authorList>
            <person name="Zhou Z."/>
            <person name="Liu Y."/>
            <person name="Xu W."/>
            <person name="Pan J."/>
            <person name="Luo Z.H."/>
            <person name="Li M."/>
        </authorList>
    </citation>
    <scope>NUCLEOTIDE SEQUENCE [LARGE SCALE GENOMIC DNA]</scope>
    <source>
        <strain evidence="13">SpSt-622</strain>
        <strain evidence="12">SpSt-642</strain>
    </source>
</reference>
<dbReference type="InterPro" id="IPR014729">
    <property type="entry name" value="Rossmann-like_a/b/a_fold"/>
</dbReference>
<dbReference type="GO" id="GO:0006430">
    <property type="term" value="P:lysyl-tRNA aminoacylation"/>
    <property type="evidence" value="ECO:0007669"/>
    <property type="project" value="UniProtKB-UniRule"/>
</dbReference>
<dbReference type="GO" id="GO:0004824">
    <property type="term" value="F:lysine-tRNA ligase activity"/>
    <property type="evidence" value="ECO:0007669"/>
    <property type="project" value="UniProtKB-UniRule"/>
</dbReference>
<evidence type="ECO:0000313" key="13">
    <source>
        <dbReference type="EMBL" id="HGU64736.1"/>
    </source>
</evidence>
<dbReference type="NCBIfam" id="TIGR00467">
    <property type="entry name" value="lysS_arch"/>
    <property type="match status" value="1"/>
</dbReference>
<dbReference type="Pfam" id="PF01921">
    <property type="entry name" value="tRNA-synt_1f"/>
    <property type="match status" value="1"/>
</dbReference>
<dbReference type="Gene3D" id="1.10.10.350">
    <property type="match status" value="1"/>
</dbReference>
<comment type="caution">
    <text evidence="10">Lacks conserved residue(s) required for the propagation of feature annotation.</text>
</comment>
<dbReference type="Gene3D" id="1.10.10.770">
    <property type="match status" value="1"/>
</dbReference>
<dbReference type="GO" id="GO:0005737">
    <property type="term" value="C:cytoplasm"/>
    <property type="evidence" value="ECO:0007669"/>
    <property type="project" value="UniProtKB-SubCell"/>
</dbReference>
<proteinExistence type="inferred from homology"/>
<dbReference type="EMBL" id="DTAN01000034">
    <property type="protein sequence ID" value="HGU64736.1"/>
    <property type="molecule type" value="Genomic_DNA"/>
</dbReference>
<dbReference type="Gene3D" id="3.40.50.620">
    <property type="entry name" value="HUPs"/>
    <property type="match status" value="1"/>
</dbReference>
<dbReference type="SUPFAM" id="SSF48163">
    <property type="entry name" value="An anticodon-binding domain of class I aminoacyl-tRNA synthetases"/>
    <property type="match status" value="1"/>
</dbReference>
<dbReference type="PANTHER" id="PTHR37940:SF1">
    <property type="entry name" value="LYSINE--TRNA LIGASE"/>
    <property type="match status" value="1"/>
</dbReference>
<dbReference type="PANTHER" id="PTHR37940">
    <property type="entry name" value="LYSINE--TRNA LIGASE"/>
    <property type="match status" value="1"/>
</dbReference>
<organism evidence="12">
    <name type="scientific">Staphylothermus marinus</name>
    <dbReference type="NCBI Taxonomy" id="2280"/>
    <lineage>
        <taxon>Archaea</taxon>
        <taxon>Thermoproteota</taxon>
        <taxon>Thermoprotei</taxon>
        <taxon>Desulfurococcales</taxon>
        <taxon>Desulfurococcaceae</taxon>
        <taxon>Staphylothermus</taxon>
    </lineage>
</organism>
<dbReference type="InterPro" id="IPR008925">
    <property type="entry name" value="aa_tRNA-synth_I_cd-bd_sf"/>
</dbReference>
<comment type="subcellular location">
    <subcellularLocation>
        <location evidence="1 10">Cytoplasm</location>
    </subcellularLocation>
</comment>
<dbReference type="AlphaFoldDB" id="A0A7C4HE68"/>
<evidence type="ECO:0000256" key="9">
    <source>
        <dbReference type="ARBA" id="ARBA00048573"/>
    </source>
</evidence>
<dbReference type="HAMAP" id="MF_00177">
    <property type="entry name" value="Lys_tRNA_synth_class1"/>
    <property type="match status" value="1"/>
</dbReference>
<evidence type="ECO:0000256" key="7">
    <source>
        <dbReference type="ARBA" id="ARBA00022917"/>
    </source>
</evidence>